<dbReference type="EMBL" id="JAAFYZ010000027">
    <property type="protein sequence ID" value="MBS2547365.1"/>
    <property type="molecule type" value="Genomic_DNA"/>
</dbReference>
<feature type="transmembrane region" description="Helical" evidence="2">
    <location>
        <begin position="126"/>
        <end position="146"/>
    </location>
</feature>
<protein>
    <submittedName>
        <fullName evidence="3">DUF5336 domain-containing protein</fullName>
    </submittedName>
</protein>
<name>A0ABS5KMT3_9ACTN</name>
<feature type="compositionally biased region" description="Pro residues" evidence="1">
    <location>
        <begin position="46"/>
        <end position="59"/>
    </location>
</feature>
<comment type="caution">
    <text evidence="3">The sequence shown here is derived from an EMBL/GenBank/DDBJ whole genome shotgun (WGS) entry which is preliminary data.</text>
</comment>
<keyword evidence="2" id="KW-0472">Membrane</keyword>
<organism evidence="3 4">
    <name type="scientific">Catenulispora pinistramenti</name>
    <dbReference type="NCBI Taxonomy" id="2705254"/>
    <lineage>
        <taxon>Bacteria</taxon>
        <taxon>Bacillati</taxon>
        <taxon>Actinomycetota</taxon>
        <taxon>Actinomycetes</taxon>
        <taxon>Catenulisporales</taxon>
        <taxon>Catenulisporaceae</taxon>
        <taxon>Catenulispora</taxon>
    </lineage>
</organism>
<dbReference type="Proteomes" id="UP000730482">
    <property type="component" value="Unassembled WGS sequence"/>
</dbReference>
<evidence type="ECO:0000256" key="1">
    <source>
        <dbReference type="SAM" id="MobiDB-lite"/>
    </source>
</evidence>
<sequence>MSTPTGANGDSVPHPGPSQSPVPEGPNQPASPLPQPAPQPSHQAAPQPPNQAAPQPPHQLAPGYQGSPSGGDHAHPPHPHQPPPRAAVTVPLGKMLYLCVAALGVINLFLGYVSAGDGDSANLYKAAVAIYALAPTMFFLAGLVAVRGFLPGERAPGVLPAMITTAVFVTLVLSAISSSGAGDLQTLFLVFGAVQFILAWLAYLFDAGVIAARR</sequence>
<accession>A0ABS5KMT3</accession>
<dbReference type="Pfam" id="PF17270">
    <property type="entry name" value="DUF5336"/>
    <property type="match status" value="1"/>
</dbReference>
<evidence type="ECO:0000313" key="3">
    <source>
        <dbReference type="EMBL" id="MBS2547365.1"/>
    </source>
</evidence>
<keyword evidence="2" id="KW-0812">Transmembrane</keyword>
<gene>
    <name evidence="3" type="ORF">KGQ19_10810</name>
</gene>
<keyword evidence="2" id="KW-1133">Transmembrane helix</keyword>
<dbReference type="InterPro" id="IPR035166">
    <property type="entry name" value="DUF5336"/>
</dbReference>
<proteinExistence type="predicted"/>
<feature type="transmembrane region" description="Helical" evidence="2">
    <location>
        <begin position="158"/>
        <end position="176"/>
    </location>
</feature>
<evidence type="ECO:0000313" key="4">
    <source>
        <dbReference type="Proteomes" id="UP000730482"/>
    </source>
</evidence>
<feature type="transmembrane region" description="Helical" evidence="2">
    <location>
        <begin position="188"/>
        <end position="212"/>
    </location>
</feature>
<dbReference type="RefSeq" id="WP_212008965.1">
    <property type="nucleotide sequence ID" value="NZ_JAAFYZ010000027.1"/>
</dbReference>
<feature type="region of interest" description="Disordered" evidence="1">
    <location>
        <begin position="1"/>
        <end position="86"/>
    </location>
</feature>
<feature type="transmembrane region" description="Helical" evidence="2">
    <location>
        <begin position="95"/>
        <end position="114"/>
    </location>
</feature>
<reference evidence="3 4" key="1">
    <citation type="submission" date="2020-02" db="EMBL/GenBank/DDBJ databases">
        <title>Acidophilic actinobacteria isolated from forest soil.</title>
        <authorList>
            <person name="Golinska P."/>
        </authorList>
    </citation>
    <scope>NUCLEOTIDE SEQUENCE [LARGE SCALE GENOMIC DNA]</scope>
    <source>
        <strain evidence="3 4">NL8</strain>
    </source>
</reference>
<feature type="compositionally biased region" description="Pro residues" evidence="1">
    <location>
        <begin position="14"/>
        <end position="39"/>
    </location>
</feature>
<keyword evidence="4" id="KW-1185">Reference proteome</keyword>
<evidence type="ECO:0000256" key="2">
    <source>
        <dbReference type="SAM" id="Phobius"/>
    </source>
</evidence>